<evidence type="ECO:0000313" key="3">
    <source>
        <dbReference type="Proteomes" id="UP000093111"/>
    </source>
</evidence>
<name>A0A1C7NT03_9HYPH</name>
<dbReference type="InterPro" id="IPR016032">
    <property type="entry name" value="Sig_transdc_resp-reg_C-effctor"/>
</dbReference>
<dbReference type="GO" id="GO:0003677">
    <property type="term" value="F:DNA binding"/>
    <property type="evidence" value="ECO:0007669"/>
    <property type="project" value="InterPro"/>
</dbReference>
<dbReference type="PROSITE" id="PS50043">
    <property type="entry name" value="HTH_LUXR_2"/>
    <property type="match status" value="1"/>
</dbReference>
<dbReference type="SUPFAM" id="SSF46894">
    <property type="entry name" value="C-terminal effector domain of the bipartite response regulators"/>
    <property type="match status" value="1"/>
</dbReference>
<proteinExistence type="predicted"/>
<dbReference type="InterPro" id="IPR000792">
    <property type="entry name" value="Tscrpt_reg_LuxR_C"/>
</dbReference>
<comment type="caution">
    <text evidence="2">The sequence shown here is derived from an EMBL/GenBank/DDBJ whole genome shotgun (WGS) entry which is preliminary data.</text>
</comment>
<protein>
    <recommendedName>
        <fullName evidence="1">HTH luxR-type domain-containing protein</fullName>
    </recommendedName>
</protein>
<organism evidence="2 3">
    <name type="scientific">Pararhizobium polonicum</name>
    <dbReference type="NCBI Taxonomy" id="1612624"/>
    <lineage>
        <taxon>Bacteria</taxon>
        <taxon>Pseudomonadati</taxon>
        <taxon>Pseudomonadota</taxon>
        <taxon>Alphaproteobacteria</taxon>
        <taxon>Hyphomicrobiales</taxon>
        <taxon>Rhizobiaceae</taxon>
        <taxon>Rhizobium/Agrobacterium group</taxon>
        <taxon>Pararhizobium</taxon>
    </lineage>
</organism>
<dbReference type="AlphaFoldDB" id="A0A1C7NT03"/>
<evidence type="ECO:0000313" key="2">
    <source>
        <dbReference type="EMBL" id="OBZ92128.1"/>
    </source>
</evidence>
<dbReference type="Pfam" id="PF00196">
    <property type="entry name" value="GerE"/>
    <property type="match status" value="1"/>
</dbReference>
<dbReference type="Proteomes" id="UP000093111">
    <property type="component" value="Unassembled WGS sequence"/>
</dbReference>
<dbReference type="SMART" id="SM00421">
    <property type="entry name" value="HTH_LUXR"/>
    <property type="match status" value="1"/>
</dbReference>
<gene>
    <name evidence="2" type="ORF">ADU59_28360</name>
</gene>
<dbReference type="Gene3D" id="1.10.10.10">
    <property type="entry name" value="Winged helix-like DNA-binding domain superfamily/Winged helix DNA-binding domain"/>
    <property type="match status" value="1"/>
</dbReference>
<evidence type="ECO:0000259" key="1">
    <source>
        <dbReference type="PROSITE" id="PS50043"/>
    </source>
</evidence>
<feature type="domain" description="HTH luxR-type" evidence="1">
    <location>
        <begin position="285"/>
        <end position="350"/>
    </location>
</feature>
<accession>A0A1C7NT03</accession>
<dbReference type="InterPro" id="IPR036388">
    <property type="entry name" value="WH-like_DNA-bd_sf"/>
</dbReference>
<dbReference type="STRING" id="1612624.ADU59_28360"/>
<dbReference type="PATRIC" id="fig|1612624.7.peg.3846"/>
<sequence>MYRAALQPEPLENWSRSIANLLDTQIAGLTVLAPSGLAVESGSVGSNLEAWKDYLEKYQYINPLRSFWQTAPPGEVFRIDGTLIDDKFRNTEFYSRYREHLDLGGGVCMLLGIRTAKVLVHASQPRKPQLGPIEQELLAYLRDDLLLCFEIAGTLMLATNTAANIIRSLDQKGIGVALLTEDGRIEHANGSMNEMLHAGSVLRMDQGKLAPGSEIRLPELSGMVNRTKKSGVSGRLFYGDTSTERCGSIIAYPAPMAFDWEGSHESKVVLLVTDSSRPKGLLADRLRKTYGLTQAETGVAGMLLDGKTSRHMATELRLQINSVRAHLKAIYAKTGTHSQVELLKLLQIEKENT</sequence>
<dbReference type="GO" id="GO:0006355">
    <property type="term" value="P:regulation of DNA-templated transcription"/>
    <property type="evidence" value="ECO:0007669"/>
    <property type="project" value="InterPro"/>
</dbReference>
<dbReference type="EMBL" id="LGLV01000023">
    <property type="protein sequence ID" value="OBZ92128.1"/>
    <property type="molecule type" value="Genomic_DNA"/>
</dbReference>
<keyword evidence="3" id="KW-1185">Reference proteome</keyword>
<reference evidence="2 3" key="1">
    <citation type="journal article" date="2016" name="Syst. Appl. Microbiol.">
        <title>Pararhizobium polonicum sp. nov. isolated from tumors on stone fruit rootstocks.</title>
        <authorList>
            <person name="Pulawska J."/>
            <person name="Kuzmanovic N."/>
            <person name="Willems A."/>
            <person name="Pothier J.F."/>
        </authorList>
    </citation>
    <scope>NUCLEOTIDE SEQUENCE [LARGE SCALE GENOMIC DNA]</scope>
    <source>
        <strain evidence="2 3">F5.1</strain>
    </source>
</reference>